<dbReference type="Gene3D" id="3.40.710.10">
    <property type="entry name" value="DD-peptidase/beta-lactamase superfamily"/>
    <property type="match status" value="1"/>
</dbReference>
<comment type="caution">
    <text evidence="4">The sequence shown here is derived from an EMBL/GenBank/DDBJ whole genome shotgun (WGS) entry which is preliminary data.</text>
</comment>
<organism evidence="4 5">
    <name type="scientific">Polymorphobacter multimanifer</name>
    <dbReference type="NCBI Taxonomy" id="1070431"/>
    <lineage>
        <taxon>Bacteria</taxon>
        <taxon>Pseudomonadati</taxon>
        <taxon>Pseudomonadota</taxon>
        <taxon>Alphaproteobacteria</taxon>
        <taxon>Sphingomonadales</taxon>
        <taxon>Sphingosinicellaceae</taxon>
        <taxon>Polymorphobacter</taxon>
    </lineage>
</organism>
<evidence type="ECO:0000313" key="4">
    <source>
        <dbReference type="EMBL" id="MBB6229503.1"/>
    </source>
</evidence>
<evidence type="ECO:0000256" key="2">
    <source>
        <dbReference type="ARBA" id="ARBA00022801"/>
    </source>
</evidence>
<dbReference type="PANTHER" id="PTHR30023:SF0">
    <property type="entry name" value="PENICILLIN-SENSITIVE CARBOXYPEPTIDASE A"/>
    <property type="match status" value="1"/>
</dbReference>
<evidence type="ECO:0000256" key="1">
    <source>
        <dbReference type="ARBA" id="ARBA00006096"/>
    </source>
</evidence>
<reference evidence="4 5" key="1">
    <citation type="submission" date="2020-08" db="EMBL/GenBank/DDBJ databases">
        <title>Genomic Encyclopedia of Type Strains, Phase IV (KMG-IV): sequencing the most valuable type-strain genomes for metagenomic binning, comparative biology and taxonomic classification.</title>
        <authorList>
            <person name="Goeker M."/>
        </authorList>
    </citation>
    <scope>NUCLEOTIDE SEQUENCE [LARGE SCALE GENOMIC DNA]</scope>
    <source>
        <strain evidence="4 5">DSM 102189</strain>
    </source>
</reference>
<dbReference type="PANTHER" id="PTHR30023">
    <property type="entry name" value="D-ALANYL-D-ALANINE CARBOXYPEPTIDASE"/>
    <property type="match status" value="1"/>
</dbReference>
<dbReference type="EC" id="3.4.21.-" evidence="4"/>
<accession>A0A841LEM7</accession>
<dbReference type="RefSeq" id="WP_184203243.1">
    <property type="nucleotide sequence ID" value="NZ_JACIIV010000058.1"/>
</dbReference>
<dbReference type="AlphaFoldDB" id="A0A841LEM7"/>
<dbReference type="InterPro" id="IPR000667">
    <property type="entry name" value="Peptidase_S13"/>
</dbReference>
<dbReference type="NCBIfam" id="TIGR00666">
    <property type="entry name" value="PBP4"/>
    <property type="match status" value="1"/>
</dbReference>
<dbReference type="GO" id="GO:0000270">
    <property type="term" value="P:peptidoglycan metabolic process"/>
    <property type="evidence" value="ECO:0007669"/>
    <property type="project" value="TreeGrafter"/>
</dbReference>
<feature type="signal peptide" evidence="3">
    <location>
        <begin position="1"/>
        <end position="18"/>
    </location>
</feature>
<keyword evidence="4" id="KW-0645">Protease</keyword>
<keyword evidence="4" id="KW-0121">Carboxypeptidase</keyword>
<dbReference type="Proteomes" id="UP000538147">
    <property type="component" value="Unassembled WGS sequence"/>
</dbReference>
<sequence length="482" mass="49930">MRATGLLLALALAAPAGAAPDPALLASVEAVLAEGPAGTRYGLAVTTLEGEPLLAIAADQRFIAASNTKMFVTATAFADLDALQAAATGTGVRLEPARNGEDNVILHGRGDPLLASKANCVADCLQTLADAVAARTRRVRDVIGDDSLFPAERWGLGMSWNNIQSRYGTGISALTLDDNEIAATITPGRGTTPAVASSDYYSIDNRIVTVAGAGEAIVAERAPGSRTVRLTGTMGADARPATLFFSIDDPAHHAAWRLRSLLQARGVTVTGDIGTRHRPLAPQDDPAIRGGAPAPRPPLPAMLTALPAPSLAADMRIINKQSQNLHADLLIRRVGGLQGSGSVADGMAALGAMLAQAQIPASSVTFADGSGMSSYNRITPRAAATLLGWIARQPWGAAWRETLPIAGQDGTLRNRFKGTSLEGRLFAKTGSLNAARAISGYLLARSGRTLIFSALANDMPDGTDARASAIVDRALVMIAEAN</sequence>
<dbReference type="PRINTS" id="PR00922">
    <property type="entry name" value="DADACBPTASE3"/>
</dbReference>
<dbReference type="InterPro" id="IPR012338">
    <property type="entry name" value="Beta-lactam/transpept-like"/>
</dbReference>
<dbReference type="Gene3D" id="3.50.80.20">
    <property type="entry name" value="D-Ala-D-Ala carboxypeptidase C, peptidase S13"/>
    <property type="match status" value="1"/>
</dbReference>
<keyword evidence="2 4" id="KW-0378">Hydrolase</keyword>
<dbReference type="Pfam" id="PF02113">
    <property type="entry name" value="Peptidase_S13"/>
    <property type="match status" value="1"/>
</dbReference>
<proteinExistence type="inferred from homology"/>
<comment type="similarity">
    <text evidence="1">Belongs to the peptidase S13 family.</text>
</comment>
<keyword evidence="3" id="KW-0732">Signal</keyword>
<dbReference type="SUPFAM" id="SSF56601">
    <property type="entry name" value="beta-lactamase/transpeptidase-like"/>
    <property type="match status" value="1"/>
</dbReference>
<keyword evidence="5" id="KW-1185">Reference proteome</keyword>
<dbReference type="GO" id="GO:0009002">
    <property type="term" value="F:serine-type D-Ala-D-Ala carboxypeptidase activity"/>
    <property type="evidence" value="ECO:0007669"/>
    <property type="project" value="UniProtKB-EC"/>
</dbReference>
<gene>
    <name evidence="4" type="ORF">FHS79_003706</name>
</gene>
<dbReference type="EC" id="3.4.16.4" evidence="4"/>
<evidence type="ECO:0000313" key="5">
    <source>
        <dbReference type="Proteomes" id="UP000538147"/>
    </source>
</evidence>
<protein>
    <submittedName>
        <fullName evidence="4">D-alanyl-D-alanine carboxypeptidase/D-alanyl-D-alanine-endopeptidase (Penicillin-binding protein 4)</fullName>
        <ecNumber evidence="4">3.4.16.4</ecNumber>
        <ecNumber evidence="4">3.4.21.-</ecNumber>
    </submittedName>
</protein>
<dbReference type="GO" id="GO:0006508">
    <property type="term" value="P:proteolysis"/>
    <property type="evidence" value="ECO:0007669"/>
    <property type="project" value="InterPro"/>
</dbReference>
<feature type="chain" id="PRO_5032775362" evidence="3">
    <location>
        <begin position="19"/>
        <end position="482"/>
    </location>
</feature>
<dbReference type="EMBL" id="JACIIV010000058">
    <property type="protein sequence ID" value="MBB6229503.1"/>
    <property type="molecule type" value="Genomic_DNA"/>
</dbReference>
<name>A0A841LEM7_9SPHN</name>
<evidence type="ECO:0000256" key="3">
    <source>
        <dbReference type="SAM" id="SignalP"/>
    </source>
</evidence>